<proteinExistence type="predicted"/>
<organism evidence="1 2">
    <name type="scientific">Hypholoma sublateritium (strain FD-334 SS-4)</name>
    <dbReference type="NCBI Taxonomy" id="945553"/>
    <lineage>
        <taxon>Eukaryota</taxon>
        <taxon>Fungi</taxon>
        <taxon>Dikarya</taxon>
        <taxon>Basidiomycota</taxon>
        <taxon>Agaricomycotina</taxon>
        <taxon>Agaricomycetes</taxon>
        <taxon>Agaricomycetidae</taxon>
        <taxon>Agaricales</taxon>
        <taxon>Agaricineae</taxon>
        <taxon>Strophariaceae</taxon>
        <taxon>Hypholoma</taxon>
    </lineage>
</organism>
<protein>
    <recommendedName>
        <fullName evidence="3">HNH nuclease domain-containing protein</fullName>
    </recommendedName>
</protein>
<evidence type="ECO:0000313" key="2">
    <source>
        <dbReference type="Proteomes" id="UP000054270"/>
    </source>
</evidence>
<name>A0A0D2P3U9_HYPSF</name>
<sequence>MTATAPLEIQVYASFPRTVALGADLNVDPSNWHWVHCLTLPLKTLSALQFSQRPYKWIRYAIGAIIGSKGDISSCCDSPDVVDYNAVLPDESAVLYYHTSNEERRRMFPLDPDIGWTTTSSSGATTRRAQFRDDVAERDGMTCVLTSLPEGLCDAAHLLAHSKGDMVCFSYS</sequence>
<dbReference type="Proteomes" id="UP000054270">
    <property type="component" value="Unassembled WGS sequence"/>
</dbReference>
<evidence type="ECO:0008006" key="3">
    <source>
        <dbReference type="Google" id="ProtNLM"/>
    </source>
</evidence>
<keyword evidence="2" id="KW-1185">Reference proteome</keyword>
<accession>A0A0D2P3U9</accession>
<dbReference type="OrthoDB" id="3027435at2759"/>
<dbReference type="AlphaFoldDB" id="A0A0D2P3U9"/>
<evidence type="ECO:0000313" key="1">
    <source>
        <dbReference type="EMBL" id="KJA25549.1"/>
    </source>
</evidence>
<reference evidence="2" key="1">
    <citation type="submission" date="2014-04" db="EMBL/GenBank/DDBJ databases">
        <title>Evolutionary Origins and Diversification of the Mycorrhizal Mutualists.</title>
        <authorList>
            <consortium name="DOE Joint Genome Institute"/>
            <consortium name="Mycorrhizal Genomics Consortium"/>
            <person name="Kohler A."/>
            <person name="Kuo A."/>
            <person name="Nagy L.G."/>
            <person name="Floudas D."/>
            <person name="Copeland A."/>
            <person name="Barry K.W."/>
            <person name="Cichocki N."/>
            <person name="Veneault-Fourrey C."/>
            <person name="LaButti K."/>
            <person name="Lindquist E.A."/>
            <person name="Lipzen A."/>
            <person name="Lundell T."/>
            <person name="Morin E."/>
            <person name="Murat C."/>
            <person name="Riley R."/>
            <person name="Ohm R."/>
            <person name="Sun H."/>
            <person name="Tunlid A."/>
            <person name="Henrissat B."/>
            <person name="Grigoriev I.V."/>
            <person name="Hibbett D.S."/>
            <person name="Martin F."/>
        </authorList>
    </citation>
    <scope>NUCLEOTIDE SEQUENCE [LARGE SCALE GENOMIC DNA]</scope>
    <source>
        <strain evidence="2">FD-334 SS-4</strain>
    </source>
</reference>
<dbReference type="EMBL" id="KN817531">
    <property type="protein sequence ID" value="KJA25549.1"/>
    <property type="molecule type" value="Genomic_DNA"/>
</dbReference>
<gene>
    <name evidence="1" type="ORF">HYPSUDRAFT_37543</name>
</gene>